<sequence>MASEDERIARVLAAVRREVPPGWRRIVFTVWATVVLVQTEFAVTMADGSTPDMSLRAPEADLAELRSEMYVPQRGTWFSARFVLTGENEPEVRFNYDDDPQWFPDIPSWIFARDLATFPRAAEHVPGWLRERLDVLPRPTDERTIPG</sequence>
<dbReference type="AlphaFoldDB" id="A0A1H9MH18"/>
<dbReference type="InterPro" id="IPR036170">
    <property type="entry name" value="YezG-like_sf"/>
</dbReference>
<evidence type="ECO:0000313" key="1">
    <source>
        <dbReference type="EMBL" id="SER22982.1"/>
    </source>
</evidence>
<evidence type="ECO:0000313" key="2">
    <source>
        <dbReference type="Proteomes" id="UP000199503"/>
    </source>
</evidence>
<dbReference type="RefSeq" id="WP_089917843.1">
    <property type="nucleotide sequence ID" value="NZ_FOFV01000007.1"/>
</dbReference>
<proteinExistence type="predicted"/>
<name>A0A1H9MH18_9PSEU</name>
<dbReference type="OrthoDB" id="6957847at2"/>
<reference evidence="2" key="1">
    <citation type="submission" date="2016-10" db="EMBL/GenBank/DDBJ databases">
        <authorList>
            <person name="Varghese N."/>
            <person name="Submissions S."/>
        </authorList>
    </citation>
    <scope>NUCLEOTIDE SEQUENCE [LARGE SCALE GENOMIC DNA]</scope>
    <source>
        <strain evidence="2">DSM 44437</strain>
    </source>
</reference>
<protein>
    <submittedName>
        <fullName evidence="1">Uncharacterized protein</fullName>
    </submittedName>
</protein>
<dbReference type="Proteomes" id="UP000199503">
    <property type="component" value="Unassembled WGS sequence"/>
</dbReference>
<gene>
    <name evidence="1" type="ORF">SAMN04488000_10735</name>
</gene>
<organism evidence="1 2">
    <name type="scientific">Lentzea albida</name>
    <dbReference type="NCBI Taxonomy" id="65499"/>
    <lineage>
        <taxon>Bacteria</taxon>
        <taxon>Bacillati</taxon>
        <taxon>Actinomycetota</taxon>
        <taxon>Actinomycetes</taxon>
        <taxon>Pseudonocardiales</taxon>
        <taxon>Pseudonocardiaceae</taxon>
        <taxon>Lentzea</taxon>
    </lineage>
</organism>
<dbReference type="EMBL" id="FOFV01000007">
    <property type="protein sequence ID" value="SER22982.1"/>
    <property type="molecule type" value="Genomic_DNA"/>
</dbReference>
<accession>A0A1H9MH18</accession>
<dbReference type="STRING" id="65499.SAMN04488000_10735"/>
<keyword evidence="2" id="KW-1185">Reference proteome</keyword>
<dbReference type="SUPFAM" id="SSF160424">
    <property type="entry name" value="BH3703-like"/>
    <property type="match status" value="1"/>
</dbReference>